<dbReference type="AlphaFoldDB" id="A0A146EXZ2"/>
<dbReference type="Proteomes" id="UP000075230">
    <property type="component" value="Unassembled WGS sequence"/>
</dbReference>
<reference evidence="2" key="2">
    <citation type="submission" date="2016-02" db="EMBL/GenBank/DDBJ databases">
        <title>Genome sequencing of Aspergillus luchuensis NBRC 4314.</title>
        <authorList>
            <person name="Yamada O."/>
        </authorList>
    </citation>
    <scope>NUCLEOTIDE SEQUENCE [LARGE SCALE GENOMIC DNA]</scope>
    <source>
        <strain evidence="2">RIB 2604</strain>
    </source>
</reference>
<accession>A0A146EXZ2</accession>
<proteinExistence type="predicted"/>
<protein>
    <submittedName>
        <fullName evidence="1">Tubulin beta chain</fullName>
    </submittedName>
</protein>
<gene>
    <name evidence="1" type="ORF">RIB2604_00300410</name>
</gene>
<organism evidence="1 2">
    <name type="scientific">Aspergillus kawachii</name>
    <name type="common">White koji mold</name>
    <name type="synonym">Aspergillus awamori var. kawachi</name>
    <dbReference type="NCBI Taxonomy" id="1069201"/>
    <lineage>
        <taxon>Eukaryota</taxon>
        <taxon>Fungi</taxon>
        <taxon>Dikarya</taxon>
        <taxon>Ascomycota</taxon>
        <taxon>Pezizomycotina</taxon>
        <taxon>Eurotiomycetes</taxon>
        <taxon>Eurotiomycetidae</taxon>
        <taxon>Eurotiales</taxon>
        <taxon>Aspergillaceae</taxon>
        <taxon>Aspergillus</taxon>
        <taxon>Aspergillus subgen. Circumdati</taxon>
    </lineage>
</organism>
<dbReference type="EMBL" id="BCWF01000003">
    <property type="protein sequence ID" value="GAT18944.1"/>
    <property type="molecule type" value="Genomic_DNA"/>
</dbReference>
<evidence type="ECO:0000313" key="1">
    <source>
        <dbReference type="EMBL" id="GAT18944.1"/>
    </source>
</evidence>
<comment type="caution">
    <text evidence="1">The sequence shown here is derived from an EMBL/GenBank/DDBJ whole genome shotgun (WGS) entry which is preliminary data.</text>
</comment>
<reference evidence="1 2" key="1">
    <citation type="journal article" date="2016" name="DNA Res.">
        <title>Genome sequence of Aspergillus luchuensis NBRC 4314.</title>
        <authorList>
            <person name="Yamada O."/>
            <person name="Machida M."/>
            <person name="Hosoyama A."/>
            <person name="Goto M."/>
            <person name="Takahashi T."/>
            <person name="Futagami T."/>
            <person name="Yamagata Y."/>
            <person name="Takeuchi M."/>
            <person name="Kobayashi T."/>
            <person name="Koike H."/>
            <person name="Abe K."/>
            <person name="Asai K."/>
            <person name="Arita M."/>
            <person name="Fujita N."/>
            <person name="Fukuda K."/>
            <person name="Higa K."/>
            <person name="Horikawa H."/>
            <person name="Ishikawa T."/>
            <person name="Jinno K."/>
            <person name="Kato Y."/>
            <person name="Kirimura K."/>
            <person name="Mizutani O."/>
            <person name="Nakasone K."/>
            <person name="Sano M."/>
            <person name="Shiraishi Y."/>
            <person name="Tsukahara M."/>
            <person name="Gomi K."/>
        </authorList>
    </citation>
    <scope>NUCLEOTIDE SEQUENCE [LARGE SCALE GENOMIC DNA]</scope>
    <source>
        <strain evidence="1 2">RIB 2604</strain>
    </source>
</reference>
<evidence type="ECO:0000313" key="2">
    <source>
        <dbReference type="Proteomes" id="UP000075230"/>
    </source>
</evidence>
<name>A0A146EXZ2_ASPKA</name>
<sequence length="101" mass="10692">MAVIGPSPAEPGDILGRQEVGVCRPAEYDSSSVDVLAGRKGGAHGRLIVCNFPRSCDRRSAADGCNVGLPRAVVDSMHDSVWSACRLGPISPLSFPDNRRM</sequence>